<evidence type="ECO:0000313" key="4">
    <source>
        <dbReference type="Proteomes" id="UP001183202"/>
    </source>
</evidence>
<sequence>MTGRPGGKQPRRVAVTSPQTRVALGGRRGPPVRAPRLTPDELARAERVRAVQLRRAVTALLAGGAFLVGLPLLLQLVPALDDVRLFDVPVSWLAVAVLPWPVLTALAWWQLRRAERAEAEEDRP</sequence>
<keyword evidence="2" id="KW-0472">Membrane</keyword>
<dbReference type="Proteomes" id="UP001183202">
    <property type="component" value="Unassembled WGS sequence"/>
</dbReference>
<keyword evidence="2" id="KW-1133">Transmembrane helix</keyword>
<evidence type="ECO:0000256" key="1">
    <source>
        <dbReference type="SAM" id="MobiDB-lite"/>
    </source>
</evidence>
<feature type="compositionally biased region" description="Low complexity" evidence="1">
    <location>
        <begin position="21"/>
        <end position="36"/>
    </location>
</feature>
<evidence type="ECO:0000313" key="3">
    <source>
        <dbReference type="EMBL" id="MDT0351742.1"/>
    </source>
</evidence>
<reference evidence="4" key="1">
    <citation type="submission" date="2023-07" db="EMBL/GenBank/DDBJ databases">
        <title>30 novel species of actinomycetes from the DSMZ collection.</title>
        <authorList>
            <person name="Nouioui I."/>
        </authorList>
    </citation>
    <scope>NUCLEOTIDE SEQUENCE [LARGE SCALE GENOMIC DNA]</scope>
    <source>
        <strain evidence="4">DSM 45834</strain>
    </source>
</reference>
<keyword evidence="2" id="KW-0812">Transmembrane</keyword>
<feature type="transmembrane region" description="Helical" evidence="2">
    <location>
        <begin position="89"/>
        <end position="109"/>
    </location>
</feature>
<feature type="transmembrane region" description="Helical" evidence="2">
    <location>
        <begin position="56"/>
        <end position="77"/>
    </location>
</feature>
<comment type="caution">
    <text evidence="3">The sequence shown here is derived from an EMBL/GenBank/DDBJ whole genome shotgun (WGS) entry which is preliminary data.</text>
</comment>
<proteinExistence type="predicted"/>
<evidence type="ECO:0008006" key="5">
    <source>
        <dbReference type="Google" id="ProtNLM"/>
    </source>
</evidence>
<dbReference type="EMBL" id="JAVREJ010000014">
    <property type="protein sequence ID" value="MDT0351742.1"/>
    <property type="molecule type" value="Genomic_DNA"/>
</dbReference>
<organism evidence="3 4">
    <name type="scientific">Pseudonocardia charpentierae</name>
    <dbReference type="NCBI Taxonomy" id="3075545"/>
    <lineage>
        <taxon>Bacteria</taxon>
        <taxon>Bacillati</taxon>
        <taxon>Actinomycetota</taxon>
        <taxon>Actinomycetes</taxon>
        <taxon>Pseudonocardiales</taxon>
        <taxon>Pseudonocardiaceae</taxon>
        <taxon>Pseudonocardia</taxon>
    </lineage>
</organism>
<gene>
    <name evidence="3" type="ORF">RM445_19650</name>
</gene>
<accession>A0ABU2NCR2</accession>
<evidence type="ECO:0000256" key="2">
    <source>
        <dbReference type="SAM" id="Phobius"/>
    </source>
</evidence>
<feature type="region of interest" description="Disordered" evidence="1">
    <location>
        <begin position="1"/>
        <end position="36"/>
    </location>
</feature>
<protein>
    <recommendedName>
        <fullName evidence="5">DUF485 domain-containing protein</fullName>
    </recommendedName>
</protein>
<dbReference type="RefSeq" id="WP_311558172.1">
    <property type="nucleotide sequence ID" value="NZ_JAVREJ010000014.1"/>
</dbReference>
<keyword evidence="4" id="KW-1185">Reference proteome</keyword>
<name>A0ABU2NCR2_9PSEU</name>